<keyword evidence="3" id="KW-1185">Reference proteome</keyword>
<feature type="compositionally biased region" description="Polar residues" evidence="1">
    <location>
        <begin position="497"/>
        <end position="530"/>
    </location>
</feature>
<proteinExistence type="predicted"/>
<feature type="region of interest" description="Disordered" evidence="1">
    <location>
        <begin position="1583"/>
        <end position="1656"/>
    </location>
</feature>
<feature type="compositionally biased region" description="Low complexity" evidence="1">
    <location>
        <begin position="859"/>
        <end position="875"/>
    </location>
</feature>
<dbReference type="Proteomes" id="UP001153069">
    <property type="component" value="Unassembled WGS sequence"/>
</dbReference>
<reference evidence="2" key="1">
    <citation type="submission" date="2020-06" db="EMBL/GenBank/DDBJ databases">
        <authorList>
            <consortium name="Plant Systems Biology data submission"/>
        </authorList>
    </citation>
    <scope>NUCLEOTIDE SEQUENCE</scope>
    <source>
        <strain evidence="2">D6</strain>
    </source>
</reference>
<feature type="compositionally biased region" description="Low complexity" evidence="1">
    <location>
        <begin position="800"/>
        <end position="823"/>
    </location>
</feature>
<feature type="region of interest" description="Disordered" evidence="1">
    <location>
        <begin position="326"/>
        <end position="347"/>
    </location>
</feature>
<dbReference type="OrthoDB" id="42532at2759"/>
<feature type="compositionally biased region" description="Low complexity" evidence="1">
    <location>
        <begin position="942"/>
        <end position="958"/>
    </location>
</feature>
<feature type="compositionally biased region" description="Polar residues" evidence="1">
    <location>
        <begin position="1508"/>
        <end position="1518"/>
    </location>
</feature>
<feature type="compositionally biased region" description="Polar residues" evidence="1">
    <location>
        <begin position="1614"/>
        <end position="1637"/>
    </location>
</feature>
<feature type="compositionally biased region" description="Polar residues" evidence="1">
    <location>
        <begin position="12"/>
        <end position="21"/>
    </location>
</feature>
<dbReference type="EMBL" id="CAICTM010000044">
    <property type="protein sequence ID" value="CAB9498723.1"/>
    <property type="molecule type" value="Genomic_DNA"/>
</dbReference>
<feature type="compositionally biased region" description="Polar residues" evidence="1">
    <location>
        <begin position="574"/>
        <end position="583"/>
    </location>
</feature>
<feature type="compositionally biased region" description="Low complexity" evidence="1">
    <location>
        <begin position="1009"/>
        <end position="1027"/>
    </location>
</feature>
<feature type="region of interest" description="Disordered" evidence="1">
    <location>
        <begin position="1"/>
        <end position="38"/>
    </location>
</feature>
<feature type="region of interest" description="Disordered" evidence="1">
    <location>
        <begin position="1238"/>
        <end position="1398"/>
    </location>
</feature>
<feature type="compositionally biased region" description="Basic and acidic residues" evidence="1">
    <location>
        <begin position="22"/>
        <end position="38"/>
    </location>
</feature>
<feature type="compositionally biased region" description="Polar residues" evidence="1">
    <location>
        <begin position="880"/>
        <end position="890"/>
    </location>
</feature>
<feature type="compositionally biased region" description="Polar residues" evidence="1">
    <location>
        <begin position="1299"/>
        <end position="1363"/>
    </location>
</feature>
<dbReference type="PANTHER" id="PTHR12460:SF0">
    <property type="entry name" value="CID DOMAIN-CONTAINING PROTEIN-RELATED"/>
    <property type="match status" value="1"/>
</dbReference>
<dbReference type="GO" id="GO:0000993">
    <property type="term" value="F:RNA polymerase II complex binding"/>
    <property type="evidence" value="ECO:0007669"/>
    <property type="project" value="TreeGrafter"/>
</dbReference>
<feature type="region of interest" description="Disordered" evidence="1">
    <location>
        <begin position="461"/>
        <end position="587"/>
    </location>
</feature>
<gene>
    <name evidence="2" type="ORF">SEMRO_44_G026470.1</name>
</gene>
<feature type="compositionally biased region" description="Low complexity" evidence="1">
    <location>
        <begin position="1523"/>
        <end position="1551"/>
    </location>
</feature>
<feature type="compositionally biased region" description="Low complexity" evidence="1">
    <location>
        <begin position="561"/>
        <end position="573"/>
    </location>
</feature>
<feature type="region of interest" description="Disordered" evidence="1">
    <location>
        <begin position="1461"/>
        <end position="1551"/>
    </location>
</feature>
<feature type="compositionally biased region" description="Polar residues" evidence="1">
    <location>
        <begin position="1481"/>
        <end position="1501"/>
    </location>
</feature>
<feature type="compositionally biased region" description="Polar residues" evidence="1">
    <location>
        <begin position="824"/>
        <end position="844"/>
    </location>
</feature>
<evidence type="ECO:0000313" key="3">
    <source>
        <dbReference type="Proteomes" id="UP001153069"/>
    </source>
</evidence>
<organism evidence="2 3">
    <name type="scientific">Seminavis robusta</name>
    <dbReference type="NCBI Taxonomy" id="568900"/>
    <lineage>
        <taxon>Eukaryota</taxon>
        <taxon>Sar</taxon>
        <taxon>Stramenopiles</taxon>
        <taxon>Ochrophyta</taxon>
        <taxon>Bacillariophyta</taxon>
        <taxon>Bacillariophyceae</taxon>
        <taxon>Bacillariophycidae</taxon>
        <taxon>Naviculales</taxon>
        <taxon>Naviculaceae</taxon>
        <taxon>Seminavis</taxon>
    </lineage>
</organism>
<feature type="region of interest" description="Disordered" evidence="1">
    <location>
        <begin position="1412"/>
        <end position="1436"/>
    </location>
</feature>
<feature type="compositionally biased region" description="Low complexity" evidence="1">
    <location>
        <begin position="531"/>
        <end position="542"/>
    </location>
</feature>
<dbReference type="PANTHER" id="PTHR12460">
    <property type="entry name" value="CYCLIN-DEPENDENT KINASE INHIBITOR-RELATED PROTEIN"/>
    <property type="match status" value="1"/>
</dbReference>
<comment type="caution">
    <text evidence="2">The sequence shown here is derived from an EMBL/GenBank/DDBJ whole genome shotgun (WGS) entry which is preliminary data.</text>
</comment>
<feature type="region of interest" description="Disordered" evidence="1">
    <location>
        <begin position="996"/>
        <end position="1045"/>
    </location>
</feature>
<accession>A0A9N8D966</accession>
<evidence type="ECO:0000256" key="1">
    <source>
        <dbReference type="SAM" id="MobiDB-lite"/>
    </source>
</evidence>
<dbReference type="GO" id="GO:0031124">
    <property type="term" value="P:mRNA 3'-end processing"/>
    <property type="evidence" value="ECO:0007669"/>
    <property type="project" value="TreeGrafter"/>
</dbReference>
<sequence>MPPQVAARVASPSATMVSQTKGRIDSSTTKEKTDKKTAAAAADEKLGCHGGRVKHKRRFCRIDGCERIVKSQGLCQRHGAKPRLCKVDKCTKQAQGNFDGMCKSHFKEHKRKTTPIPAVQNNPTTPPEPTGSSVYDGVLPSSVDFFPNLRVPQHTRGKMPLVDHLAEGFHGGKPPAWHRNEERKARGLLPVDNPATQLEGWERELVWMEILVLTGVPEVSFRHLARAWGRDKGFHMVLAQFICERHGDVQRKKRKRDEDASTVSHDHSIAAIHKRANVAVVKTPPVTIVTATAQSSVVKAAASLEELKAAKVAMLSPERKRQIATILRRRSSGTTTGSQQQQKLTDESIDDDQLLSVGANLWDDNWYGDANYNDALAADLFNLTPQESALLKTRLSSSGKQRPDDDSSMHSAISGLSRSVASGKNLVPGGGKDVLQQVHVLKKRDSSTSLVSNISSTQIPNTVAVEKKPPIERNGSDTFDLSLDGGRQTGISPIPPQQQQYNGQGRNDGSQKQHTPTNHLQHQSTSPPKTQQKGTSQQQQAQHYHPGSETTGGLAPPPAQPVAAPTQQMQPQQSFGSQASNPQHLRDSSQEQYIANHQQTAPQVQQQFQTAQQQYANQTAQPVPRQVQQQYAQQIPQPAAQTQQQTQVQQYQAPGSHHVEHLPQPASHVQQQNQLHHPGHHFAAVPVPTPQGQQVYASPAPAPDPHGQQLYASPVPALDPQGQQLYASPVPAPAPQVPVPAPAPQGQQLYASPVPAPAPQVPAPAPQIQQLYASPAPAPQLFVAQAAAPHSLQPVENSVHATQAPQAHQQQQHQYIQPAAQGQHQYVSQSQPTTHQVHQVSGQASHGAPGVNQGRLYSQNHQQLQPGQQAQNAQGYWRPGQTTHGQSGQVDQHADHSRHQRQHSQQGIPLHGNPQSNGYYQYPTVPQHAHPISNSQPGAASQQYQTPHAQAQQPHGQGLQTATMVANTHLATAGTASVPQNNQQHQQNGALEARPNQPFMHTHYGQPVNNQASGASNQNQAASTQGSTVTPGLGPTQRTSTGTKEQLHDYDHRNEHMQPAEENHAMDEDPSHDQHDYGIEVVHEDHDHDHQHSKEEVVGFHQAAASDTMNNSQPSYHHASVPHAAADLVQNEAGSTGIFHTQQHPDPVGGGQVEQAYQAWATNGANAVPGEGQATVQHAQTAHPPPQMQQQFASHPGYSQVRQDGSGMQMQAAPEYQTQLHQTKHDIATYATNNAGVEQAGPLQAPGHVSQQTQPGSHSPQQQYPSQYQQDFQQPQQQHYSAPSQNQQLQTTYQTQGQNEIEGNSSQPLSRQTSASHHSEYQQGSLSRQTSAGHHSEYQQPQGSISRQTSASHHSEYQQQGQTCPPLFEAQGDQDVSQQNHTHIQNQTGHVTQQQQQPYCSAQDMLSAFDNEHQHPGQNAAPTNFENQQQGQVSAPDPLQEYEQEALFELPYTTAATASLQQAGDPGQGGPQACQEGVRQPETTTGQYNDQHSGEQVNLFSGSGDGQAVSNSDPTNLSPDYGQHQLTQQDQTQQQHDQQQAQAVLHQQQHQVEYNQQHHPYEQQDQTRYEQHEQTLNHRGQAKLEGQTQHAEQPRTLDETQQDQHPQDQYEVAQDQNYAAPNQQTQDVPTGTEQQYYSEYGDNTRLENGEGESNYI</sequence>
<feature type="compositionally biased region" description="Polar residues" evidence="1">
    <location>
        <begin position="1374"/>
        <end position="1392"/>
    </location>
</feature>
<feature type="compositionally biased region" description="Polar residues" evidence="1">
    <location>
        <begin position="932"/>
        <end position="941"/>
    </location>
</feature>
<name>A0A9N8D966_9STRA</name>
<feature type="compositionally biased region" description="Pro residues" evidence="1">
    <location>
        <begin position="730"/>
        <end position="743"/>
    </location>
</feature>
<evidence type="ECO:0000313" key="2">
    <source>
        <dbReference type="EMBL" id="CAB9498723.1"/>
    </source>
</evidence>
<protein>
    <submittedName>
        <fullName evidence="2">Uncharacterized protein</fullName>
    </submittedName>
</protein>
<feature type="compositionally biased region" description="Low complexity" evidence="1">
    <location>
        <begin position="1254"/>
        <end position="1298"/>
    </location>
</feature>
<feature type="compositionally biased region" description="Basic and acidic residues" evidence="1">
    <location>
        <begin position="465"/>
        <end position="475"/>
    </location>
</feature>
<feature type="region of interest" description="Disordered" evidence="1">
    <location>
        <begin position="1166"/>
        <end position="1216"/>
    </location>
</feature>
<feature type="region of interest" description="Disordered" evidence="1">
    <location>
        <begin position="627"/>
        <end position="762"/>
    </location>
</feature>
<feature type="compositionally biased region" description="Polar residues" evidence="1">
    <location>
        <begin position="1200"/>
        <end position="1209"/>
    </location>
</feature>
<feature type="region of interest" description="Disordered" evidence="1">
    <location>
        <begin position="793"/>
        <end position="958"/>
    </location>
</feature>
<feature type="compositionally biased region" description="Low complexity" evidence="1">
    <location>
        <begin position="332"/>
        <end position="342"/>
    </location>
</feature>
<feature type="compositionally biased region" description="Low complexity" evidence="1">
    <location>
        <begin position="627"/>
        <end position="654"/>
    </location>
</feature>
<feature type="compositionally biased region" description="Polar residues" evidence="1">
    <location>
        <begin position="1416"/>
        <end position="1433"/>
    </location>
</feature>